<name>A0AC58HF08_DANRE</name>
<dbReference type="Proteomes" id="UP000000437">
    <property type="component" value="Chromosome 16"/>
</dbReference>
<dbReference type="RefSeq" id="XP_073780535.1">
    <property type="nucleotide sequence ID" value="XM_073924434.1"/>
</dbReference>
<reference evidence="2" key="1">
    <citation type="submission" date="2025-08" db="UniProtKB">
        <authorList>
            <consortium name="RefSeq"/>
        </authorList>
    </citation>
    <scope>IDENTIFICATION</scope>
    <source>
        <strain evidence="2">Tuebingen</strain>
        <tissue evidence="2">Fibroblasts and whole tissue</tissue>
    </source>
</reference>
<protein>
    <submittedName>
        <fullName evidence="2">Interleukin-6 receptor subunit alpha isoform X1</fullName>
    </submittedName>
</protein>
<organism evidence="1 2">
    <name type="scientific">Danio rerio</name>
    <name type="common">Zebrafish</name>
    <name type="synonym">Brachydanio rerio</name>
    <dbReference type="NCBI Taxonomy" id="7955"/>
    <lineage>
        <taxon>Eukaryota</taxon>
        <taxon>Metazoa</taxon>
        <taxon>Chordata</taxon>
        <taxon>Craniata</taxon>
        <taxon>Vertebrata</taxon>
        <taxon>Euteleostomi</taxon>
        <taxon>Actinopterygii</taxon>
        <taxon>Neopterygii</taxon>
        <taxon>Teleostei</taxon>
        <taxon>Ostariophysi</taxon>
        <taxon>Cypriniformes</taxon>
        <taxon>Danionidae</taxon>
        <taxon>Danioninae</taxon>
        <taxon>Danio</taxon>
    </lineage>
</organism>
<accession>A0AC58HF08</accession>
<keyword evidence="2" id="KW-0675">Receptor</keyword>
<keyword evidence="1" id="KW-1185">Reference proteome</keyword>
<gene>
    <name evidence="2" type="primary">il6r</name>
    <name evidence="2" type="synonym">il-6r</name>
    <name evidence="2" type="synonym">il-6ra</name>
</gene>
<proteinExistence type="predicted"/>
<sequence>MWTRSTRMFLLAVFAAVKVQSARAEAELCPRQDPPSGVLVLNLGSNVVLGCRGDVTVDNVSLASARVMNKKYTHKQKEDITASWTSQRHKHPSTQLANIKGDVPTTTYQNMMSAIYSKTEVGTTVTVKPSITTRKEQNTSQRVLRAVSQTPGEEEETFGITQWSDFDEDDYEDYDYEEERSRVTRGIKKQTRWTLNGRQVHAGVERGGILRRPHLSWADAGNYSCYRGERLISTFRISVGAPPERSAVLCNMKSHTSKVRCEWTSKQPVIPRPVCYLLLNRRFLKNTIHVNCSFSRSRCWCAFFVKEEYLRDLHRAQICVSNIAGSAMSPVLNFNPHDTLRPDPPSRVLVSAVEGLKHVLKVSWSYPSSWKNRFYVLQFHLRYRPQFAEQYQFGEISDKMERRLSWMIYDALPDTVYEVQLKAKDEFDGSWSDWTEPVFAVTWSAPETTTATETITFEPNEVLYEGSGGFGEEPGVGELEKTNKHSMSHCSSSDSVVVAGDADTEYATVWLYVSCAFGLCFFVITVLTVYFLRNRTHLIAKIGKQTMPFTSLLRSSQPLSAPAASEQLPEEGKSLMSPPKHNQQHFLPAQPEEQDAIHLHNIDYFLSPGAEGVPLTINRNE</sequence>
<evidence type="ECO:0000313" key="1">
    <source>
        <dbReference type="Proteomes" id="UP000000437"/>
    </source>
</evidence>
<evidence type="ECO:0000313" key="2">
    <source>
        <dbReference type="RefSeq" id="XP_073780535.1"/>
    </source>
</evidence>